<dbReference type="GO" id="GO:0020037">
    <property type="term" value="F:heme binding"/>
    <property type="evidence" value="ECO:0007669"/>
    <property type="project" value="InterPro"/>
</dbReference>
<dbReference type="AlphaFoldDB" id="A0A1J0GMH8"/>
<feature type="domain" description="Nitrite/sulphite reductase 4Fe-4S" evidence="6">
    <location>
        <begin position="83"/>
        <end position="214"/>
    </location>
</feature>
<dbReference type="GO" id="GO:0046872">
    <property type="term" value="F:metal ion binding"/>
    <property type="evidence" value="ECO:0007669"/>
    <property type="project" value="UniProtKB-KW"/>
</dbReference>
<evidence type="ECO:0000259" key="7">
    <source>
        <dbReference type="Pfam" id="PF03460"/>
    </source>
</evidence>
<dbReference type="PANTHER" id="PTHR43809:SF1">
    <property type="entry name" value="NITRITE REDUCTASE (NADH) LARGE SUBUNIT"/>
    <property type="match status" value="1"/>
</dbReference>
<keyword evidence="3" id="KW-0560">Oxidoreductase</keyword>
<dbReference type="Pfam" id="PF03460">
    <property type="entry name" value="NIR_SIR_ferr"/>
    <property type="match status" value="1"/>
</dbReference>
<dbReference type="InterPro" id="IPR045854">
    <property type="entry name" value="NO2/SO3_Rdtase_4Fe4S_sf"/>
</dbReference>
<organism evidence="8 9">
    <name type="scientific">Clostridium estertheticum subsp. estertheticum</name>
    <dbReference type="NCBI Taxonomy" id="1552"/>
    <lineage>
        <taxon>Bacteria</taxon>
        <taxon>Bacillati</taxon>
        <taxon>Bacillota</taxon>
        <taxon>Clostridia</taxon>
        <taxon>Eubacteriales</taxon>
        <taxon>Clostridiaceae</taxon>
        <taxon>Clostridium</taxon>
    </lineage>
</organism>
<dbReference type="GO" id="GO:0051536">
    <property type="term" value="F:iron-sulfur cluster binding"/>
    <property type="evidence" value="ECO:0007669"/>
    <property type="project" value="UniProtKB-KW"/>
</dbReference>
<keyword evidence="4" id="KW-0408">Iron</keyword>
<keyword evidence="5" id="KW-0411">Iron-sulfur</keyword>
<gene>
    <name evidence="8" type="ORF">A7L45_21705</name>
</gene>
<evidence type="ECO:0000313" key="9">
    <source>
        <dbReference type="Proteomes" id="UP000182569"/>
    </source>
</evidence>
<dbReference type="KEGG" id="ceu:A7L45_21705"/>
<evidence type="ECO:0000256" key="3">
    <source>
        <dbReference type="ARBA" id="ARBA00023002"/>
    </source>
</evidence>
<dbReference type="InterPro" id="IPR005117">
    <property type="entry name" value="NiRdtase/SiRdtase_haem-b_fer"/>
</dbReference>
<dbReference type="InterPro" id="IPR017220">
    <property type="entry name" value="Sulphite_reductase_assimil"/>
</dbReference>
<proteinExistence type="predicted"/>
<dbReference type="RefSeq" id="WP_071614759.1">
    <property type="nucleotide sequence ID" value="NZ_CP015756.1"/>
</dbReference>
<dbReference type="PANTHER" id="PTHR43809">
    <property type="entry name" value="NITRITE REDUCTASE (NADH) LARGE SUBUNIT"/>
    <property type="match status" value="1"/>
</dbReference>
<dbReference type="STRING" id="1552.A7L45_21705"/>
<evidence type="ECO:0000256" key="4">
    <source>
        <dbReference type="ARBA" id="ARBA00023004"/>
    </source>
</evidence>
<evidence type="ECO:0000256" key="1">
    <source>
        <dbReference type="ARBA" id="ARBA00022617"/>
    </source>
</evidence>
<name>A0A1J0GMH8_9CLOT</name>
<dbReference type="EMBL" id="CP015756">
    <property type="protein sequence ID" value="APC42471.1"/>
    <property type="molecule type" value="Genomic_DNA"/>
</dbReference>
<dbReference type="SUPFAM" id="SSF55124">
    <property type="entry name" value="Nitrite/Sulfite reductase N-terminal domain-like"/>
    <property type="match status" value="1"/>
</dbReference>
<dbReference type="InterPro" id="IPR036136">
    <property type="entry name" value="Nit/Sulf_reduc_fer-like_dom_sf"/>
</dbReference>
<dbReference type="SUPFAM" id="SSF56014">
    <property type="entry name" value="Nitrite and sulphite reductase 4Fe-4S domain-like"/>
    <property type="match status" value="1"/>
</dbReference>
<dbReference type="Proteomes" id="UP000182569">
    <property type="component" value="Chromosome"/>
</dbReference>
<reference evidence="9" key="1">
    <citation type="journal article" date="2016" name="Front. Microbiol.">
        <title>Complete Genome Sequence of Clostridium estertheticum DSM 8809, a Microbe Identified in Spoiled Vacuum Packed Beef.</title>
        <authorList>
            <person name="Yu Z."/>
            <person name="Gunn L."/>
            <person name="Brennan E."/>
            <person name="Reid R."/>
            <person name="Wall P.G."/>
            <person name="Gaora O.P."/>
            <person name="Hurley D."/>
            <person name="Bolton D."/>
            <person name="Fanning S."/>
        </authorList>
    </citation>
    <scope>NUCLEOTIDE SEQUENCE [LARGE SCALE GENOMIC DNA]</scope>
    <source>
        <strain evidence="9">DSM 8809</strain>
    </source>
</reference>
<dbReference type="OrthoDB" id="9800558at2"/>
<keyword evidence="2" id="KW-0479">Metal-binding</keyword>
<evidence type="ECO:0000259" key="6">
    <source>
        <dbReference type="Pfam" id="PF01077"/>
    </source>
</evidence>
<evidence type="ECO:0000256" key="5">
    <source>
        <dbReference type="ARBA" id="ARBA00023014"/>
    </source>
</evidence>
<accession>A0A1J0GMH8</accession>
<dbReference type="GO" id="GO:0016491">
    <property type="term" value="F:oxidoreductase activity"/>
    <property type="evidence" value="ECO:0007669"/>
    <property type="project" value="UniProtKB-KW"/>
</dbReference>
<keyword evidence="1" id="KW-0349">Heme</keyword>
<sequence length="219" mass="23955">MEPKHAVLQKVRDGKRTYGVTPHIPGGFITPKQLSKIASVAEKYKGVLKMTSGQRIAILGLDCEDVSKVWEELGMSPAVKSLNSVKNVHMCPAAFCKRAKQNSLKIGMLLDKRYHGMEMPCRTKIGVAGCKNACTSVYSRDLGVIGDKEGYMIVAGGSGGFTPRIADIIAEKLTEDQVLILVDTLITYYKDKGNMGEKLGDFITRIGLEKFKEDTLAVL</sequence>
<evidence type="ECO:0000256" key="2">
    <source>
        <dbReference type="ARBA" id="ARBA00022723"/>
    </source>
</evidence>
<keyword evidence="9" id="KW-1185">Reference proteome</keyword>
<evidence type="ECO:0000313" key="8">
    <source>
        <dbReference type="EMBL" id="APC42471.1"/>
    </source>
</evidence>
<protein>
    <submittedName>
        <fullName evidence="8">Nitrite reductase</fullName>
    </submittedName>
</protein>
<dbReference type="InterPro" id="IPR052034">
    <property type="entry name" value="NasD-like"/>
</dbReference>
<dbReference type="PIRSF" id="PIRSF037487">
    <property type="entry name" value="Sulfite_red_assimil"/>
    <property type="match status" value="1"/>
</dbReference>
<dbReference type="Pfam" id="PF01077">
    <property type="entry name" value="NIR_SIR"/>
    <property type="match status" value="1"/>
</dbReference>
<feature type="domain" description="Nitrite/Sulfite reductase ferredoxin-like" evidence="7">
    <location>
        <begin position="11"/>
        <end position="74"/>
    </location>
</feature>
<dbReference type="Gene3D" id="3.30.413.10">
    <property type="entry name" value="Sulfite Reductase Hemoprotein, domain 1"/>
    <property type="match status" value="1"/>
</dbReference>
<dbReference type="InterPro" id="IPR006067">
    <property type="entry name" value="NO2/SO3_Rdtase_4Fe4S_dom"/>
</dbReference>